<dbReference type="AlphaFoldDB" id="A0A7K1YCF3"/>
<dbReference type="Proteomes" id="UP000466586">
    <property type="component" value="Unassembled WGS sequence"/>
</dbReference>
<sequence>MENLGTIIIALAIGLILGYYYGKRIKPVEPDATRIPDQIPATERQGFASRLPNIDRHRIDDQTARDMINRCISGLDELASWPSLQDLLHYGFYLDNNLVRTLVSESRSEELVFYFGIREPSEGTSERGEYSMVFFSATPEERAAYTSYNTFDVNSFNKLIAGKILLDGVPPPKSIEPKP</sequence>
<feature type="transmembrane region" description="Helical" evidence="1">
    <location>
        <begin position="6"/>
        <end position="22"/>
    </location>
</feature>
<accession>A0A7K1YCF3</accession>
<protein>
    <submittedName>
        <fullName evidence="2">Uncharacterized protein</fullName>
    </submittedName>
</protein>
<evidence type="ECO:0000313" key="2">
    <source>
        <dbReference type="EMBL" id="MXV52266.1"/>
    </source>
</evidence>
<name>A0A7K1YCF3_9SPHI</name>
<reference evidence="2 3" key="1">
    <citation type="submission" date="2019-11" db="EMBL/GenBank/DDBJ databases">
        <title>Pedobacter sp. HMF7647 Genome sequencing and assembly.</title>
        <authorList>
            <person name="Kang H."/>
            <person name="Kim H."/>
            <person name="Joh K."/>
        </authorList>
    </citation>
    <scope>NUCLEOTIDE SEQUENCE [LARGE SCALE GENOMIC DNA]</scope>
    <source>
        <strain evidence="2 3">HMF7647</strain>
    </source>
</reference>
<evidence type="ECO:0000313" key="3">
    <source>
        <dbReference type="Proteomes" id="UP000466586"/>
    </source>
</evidence>
<keyword evidence="1" id="KW-1133">Transmembrane helix</keyword>
<organism evidence="2 3">
    <name type="scientific">Hufsiella arboris</name>
    <dbReference type="NCBI Taxonomy" id="2695275"/>
    <lineage>
        <taxon>Bacteria</taxon>
        <taxon>Pseudomonadati</taxon>
        <taxon>Bacteroidota</taxon>
        <taxon>Sphingobacteriia</taxon>
        <taxon>Sphingobacteriales</taxon>
        <taxon>Sphingobacteriaceae</taxon>
        <taxon>Hufsiella</taxon>
    </lineage>
</organism>
<dbReference type="RefSeq" id="WP_160845445.1">
    <property type="nucleotide sequence ID" value="NZ_WVHT01000007.1"/>
</dbReference>
<dbReference type="EMBL" id="WVHT01000007">
    <property type="protein sequence ID" value="MXV52266.1"/>
    <property type="molecule type" value="Genomic_DNA"/>
</dbReference>
<proteinExistence type="predicted"/>
<keyword evidence="3" id="KW-1185">Reference proteome</keyword>
<gene>
    <name evidence="2" type="ORF">GS399_14910</name>
</gene>
<evidence type="ECO:0000256" key="1">
    <source>
        <dbReference type="SAM" id="Phobius"/>
    </source>
</evidence>
<keyword evidence="1" id="KW-0812">Transmembrane</keyword>
<keyword evidence="1" id="KW-0472">Membrane</keyword>
<comment type="caution">
    <text evidence="2">The sequence shown here is derived from an EMBL/GenBank/DDBJ whole genome shotgun (WGS) entry which is preliminary data.</text>
</comment>